<organism evidence="2 3">
    <name type="scientific">Mariniradius saccharolyticus AK6</name>
    <dbReference type="NCBI Taxonomy" id="1239962"/>
    <lineage>
        <taxon>Bacteria</taxon>
        <taxon>Pseudomonadati</taxon>
        <taxon>Bacteroidota</taxon>
        <taxon>Cytophagia</taxon>
        <taxon>Cytophagales</taxon>
        <taxon>Cyclobacteriaceae</taxon>
        <taxon>Mariniradius</taxon>
    </lineage>
</organism>
<name>M7XFX2_9BACT</name>
<comment type="caution">
    <text evidence="2">The sequence shown here is derived from an EMBL/GenBank/DDBJ whole genome shotgun (WGS) entry which is preliminary data.</text>
</comment>
<dbReference type="InParanoid" id="M7XFX2"/>
<dbReference type="eggNOG" id="ENOG5033F1K">
    <property type="taxonomic scope" value="Bacteria"/>
</dbReference>
<evidence type="ECO:0000256" key="1">
    <source>
        <dbReference type="SAM" id="Coils"/>
    </source>
</evidence>
<dbReference type="AlphaFoldDB" id="M7XFX2"/>
<reference evidence="2" key="1">
    <citation type="submission" date="2013-01" db="EMBL/GenBank/DDBJ databases">
        <title>Genome assembly of Mariniradius saccharolyticus AK6.</title>
        <authorList>
            <person name="Vaidya B."/>
            <person name="Khatri I."/>
            <person name="Tanuku N.R.S."/>
            <person name="Subramanian S."/>
            <person name="Pinnaka A."/>
        </authorList>
    </citation>
    <scope>NUCLEOTIDE SEQUENCE [LARGE SCALE GENOMIC DNA]</scope>
    <source>
        <strain evidence="2">AK6</strain>
    </source>
</reference>
<feature type="coiled-coil region" evidence="1">
    <location>
        <begin position="68"/>
        <end position="95"/>
    </location>
</feature>
<gene>
    <name evidence="2" type="ORF">C943_04311</name>
</gene>
<keyword evidence="3" id="KW-1185">Reference proteome</keyword>
<evidence type="ECO:0008006" key="4">
    <source>
        <dbReference type="Google" id="ProtNLM"/>
    </source>
</evidence>
<accession>M7XFX2</accession>
<evidence type="ECO:0000313" key="2">
    <source>
        <dbReference type="EMBL" id="EMS33433.1"/>
    </source>
</evidence>
<sequence>MRYPIFLLSFLITGCKQPIKDADIPGVTEAELEKFLLPDSVYVILEPDSDLPWAFKDEKPATLSEAELIEIEKILEKAIEENNHHQREMLEQHNKNHPDRQIAETGYELRTEGYKRQYVPILNSKGQKEIWINFFCSDNFNDSWRKGVVWVLDGGNCYFNLKINLATKTYSELRINGYA</sequence>
<evidence type="ECO:0000313" key="3">
    <source>
        <dbReference type="Proteomes" id="UP000010953"/>
    </source>
</evidence>
<dbReference type="EMBL" id="AMZY02000009">
    <property type="protein sequence ID" value="EMS33433.1"/>
    <property type="molecule type" value="Genomic_DNA"/>
</dbReference>
<proteinExistence type="predicted"/>
<dbReference type="Proteomes" id="UP000010953">
    <property type="component" value="Unassembled WGS sequence"/>
</dbReference>
<keyword evidence="1" id="KW-0175">Coiled coil</keyword>
<dbReference type="STRING" id="1239962.C943_04311"/>
<dbReference type="PROSITE" id="PS51257">
    <property type="entry name" value="PROKAR_LIPOPROTEIN"/>
    <property type="match status" value="1"/>
</dbReference>
<protein>
    <recommendedName>
        <fullName evidence="4">Lipoprotein</fullName>
    </recommendedName>
</protein>